<dbReference type="Proteomes" id="UP001526426">
    <property type="component" value="Unassembled WGS sequence"/>
</dbReference>
<dbReference type="EMBL" id="JAIHOM010000103">
    <property type="protein sequence ID" value="MCW6038006.1"/>
    <property type="molecule type" value="Genomic_DNA"/>
</dbReference>
<keyword evidence="1" id="KW-1133">Transmembrane helix</keyword>
<feature type="transmembrane region" description="Helical" evidence="1">
    <location>
        <begin position="256"/>
        <end position="277"/>
    </location>
</feature>
<organism evidence="2 3">
    <name type="scientific">Spirulina subsalsa FACHB-351</name>
    <dbReference type="NCBI Taxonomy" id="234711"/>
    <lineage>
        <taxon>Bacteria</taxon>
        <taxon>Bacillati</taxon>
        <taxon>Cyanobacteriota</taxon>
        <taxon>Cyanophyceae</taxon>
        <taxon>Spirulinales</taxon>
        <taxon>Spirulinaceae</taxon>
        <taxon>Spirulina</taxon>
    </lineage>
</organism>
<evidence type="ECO:0008006" key="4">
    <source>
        <dbReference type="Google" id="ProtNLM"/>
    </source>
</evidence>
<feature type="transmembrane region" description="Helical" evidence="1">
    <location>
        <begin position="49"/>
        <end position="71"/>
    </location>
</feature>
<feature type="transmembrane region" description="Helical" evidence="1">
    <location>
        <begin position="335"/>
        <end position="360"/>
    </location>
</feature>
<feature type="transmembrane region" description="Helical" evidence="1">
    <location>
        <begin position="142"/>
        <end position="160"/>
    </location>
</feature>
<feature type="transmembrane region" description="Helical" evidence="1">
    <location>
        <begin position="114"/>
        <end position="130"/>
    </location>
</feature>
<protein>
    <recommendedName>
        <fullName evidence="4">O-antigen polymerase</fullName>
    </recommendedName>
</protein>
<keyword evidence="3" id="KW-1185">Reference proteome</keyword>
<proteinExistence type="predicted"/>
<evidence type="ECO:0000313" key="2">
    <source>
        <dbReference type="EMBL" id="MCW6038006.1"/>
    </source>
</evidence>
<name>A0ABT3L922_9CYAN</name>
<keyword evidence="1" id="KW-0472">Membrane</keyword>
<sequence length="413" mass="47310">MNNYFFGIITFVFLLGLCSWQKTARWFITLIPLYYAPFLFVEDIYSEDWIFLRAGKDVLSFTILVSWIIYLAKRRSLKKWNSLLPSLLIAFFILLGIFKIIYLDESVQVEILRLFLLSPIWYFLSVYIYPKNFYVKQQIYRWVLVSFLVSLIGIGEWLFLSQENIFSKAAGQTRVVSTLFNPNALGWYLFAMNALLIGASNQKWKSTKRFEFSPPYTLLVLSINCFTMVLSGSRSALIPNFLMLGCWILLKFKNGVVAFFGLSFGLIAITIISISTLNFQIYQIRAFSSFQTLRWDIYKKFLVLVSQANPIEFLTGFNENSYNLANKLGLINDSYVLAVGSIAGIISVIILFLAIVLSLILKNKQYQQQPSLLYLVLGLSLIGVIGNVQGIFPHGIIFWVCLGLMNSKNSQNI</sequence>
<reference evidence="2 3" key="1">
    <citation type="submission" date="2021-08" db="EMBL/GenBank/DDBJ databases">
        <title>Draft genome sequence of Spirulina subsalsa with high tolerance to salinity and hype-accumulation of phycocyanin.</title>
        <authorList>
            <person name="Pei H."/>
            <person name="Jiang L."/>
        </authorList>
    </citation>
    <scope>NUCLEOTIDE SEQUENCE [LARGE SCALE GENOMIC DNA]</scope>
    <source>
        <strain evidence="2 3">FACHB-351</strain>
    </source>
</reference>
<evidence type="ECO:0000256" key="1">
    <source>
        <dbReference type="SAM" id="Phobius"/>
    </source>
</evidence>
<feature type="transmembrane region" description="Helical" evidence="1">
    <location>
        <begin position="372"/>
        <end position="405"/>
    </location>
</feature>
<evidence type="ECO:0000313" key="3">
    <source>
        <dbReference type="Proteomes" id="UP001526426"/>
    </source>
</evidence>
<comment type="caution">
    <text evidence="2">The sequence shown here is derived from an EMBL/GenBank/DDBJ whole genome shotgun (WGS) entry which is preliminary data.</text>
</comment>
<feature type="transmembrane region" description="Helical" evidence="1">
    <location>
        <begin position="218"/>
        <end position="250"/>
    </location>
</feature>
<feature type="transmembrane region" description="Helical" evidence="1">
    <location>
        <begin position="180"/>
        <end position="197"/>
    </location>
</feature>
<accession>A0ABT3L922</accession>
<feature type="transmembrane region" description="Helical" evidence="1">
    <location>
        <begin position="83"/>
        <end position="102"/>
    </location>
</feature>
<dbReference type="RefSeq" id="WP_265265898.1">
    <property type="nucleotide sequence ID" value="NZ_JAIHOM010000103.1"/>
</dbReference>
<gene>
    <name evidence="2" type="ORF">K4A83_17260</name>
</gene>
<keyword evidence="1" id="KW-0812">Transmembrane</keyword>